<dbReference type="SUPFAM" id="SSF53474">
    <property type="entry name" value="alpha/beta-Hydrolases"/>
    <property type="match status" value="1"/>
</dbReference>
<gene>
    <name evidence="1" type="ORF">J2Z43_001593</name>
</gene>
<dbReference type="InterPro" id="IPR000801">
    <property type="entry name" value="Esterase-like"/>
</dbReference>
<dbReference type="InterPro" id="IPR050583">
    <property type="entry name" value="Mycobacterial_A85_antigen"/>
</dbReference>
<dbReference type="InterPro" id="IPR029058">
    <property type="entry name" value="AB_hydrolase_fold"/>
</dbReference>
<dbReference type="GO" id="GO:0016787">
    <property type="term" value="F:hydrolase activity"/>
    <property type="evidence" value="ECO:0007669"/>
    <property type="project" value="UniProtKB-KW"/>
</dbReference>
<evidence type="ECO:0000313" key="1">
    <source>
        <dbReference type="EMBL" id="MBP1855200.1"/>
    </source>
</evidence>
<dbReference type="Pfam" id="PF00756">
    <property type="entry name" value="Esterase"/>
    <property type="match status" value="1"/>
</dbReference>
<sequence>MMGGKFIDLIEFGREIFVYLPESYNKSVEQNRNYPVVYVHDGDTFIKLLFGIMEEIEKEEEKEKDKKQNLYKEHIIVGISSKNRLSEYTPWQAPALVEKFEPFGGKGEVYLDFIVDELKPFIDSNFNTSTEVEDTSMIGYSLGGLISLFSIYKYSCFGKIVSICGSQWFKGWIDFIEANKILNENVKIFIIAGLREGNKKYTAQKDITKCVEKSYKIFKSQIGTSNVTLEWDNYGHNENVFNRYKQALLYLGKREVL</sequence>
<keyword evidence="1" id="KW-0378">Hydrolase</keyword>
<reference evidence="1 2" key="1">
    <citation type="submission" date="2021-03" db="EMBL/GenBank/DDBJ databases">
        <title>Genomic Encyclopedia of Type Strains, Phase IV (KMG-IV): sequencing the most valuable type-strain genomes for metagenomic binning, comparative biology and taxonomic classification.</title>
        <authorList>
            <person name="Goeker M."/>
        </authorList>
    </citation>
    <scope>NUCLEOTIDE SEQUENCE [LARGE SCALE GENOMIC DNA]</scope>
    <source>
        <strain evidence="1 2">DSM 1289</strain>
    </source>
</reference>
<proteinExistence type="predicted"/>
<comment type="caution">
    <text evidence="1">The sequence shown here is derived from an EMBL/GenBank/DDBJ whole genome shotgun (WGS) entry which is preliminary data.</text>
</comment>
<keyword evidence="2" id="KW-1185">Reference proteome</keyword>
<organism evidence="1 2">
    <name type="scientific">Metaclostridioides mangenotii</name>
    <dbReference type="NCBI Taxonomy" id="1540"/>
    <lineage>
        <taxon>Bacteria</taxon>
        <taxon>Bacillati</taxon>
        <taxon>Bacillota</taxon>
        <taxon>Clostridia</taxon>
        <taxon>Peptostreptococcales</taxon>
        <taxon>Peptostreptococcaceae</taxon>
        <taxon>Metaclostridioides</taxon>
    </lineage>
</organism>
<dbReference type="PANTHER" id="PTHR48098:SF6">
    <property type="entry name" value="FERRI-BACILLIBACTIN ESTERASE BESA"/>
    <property type="match status" value="1"/>
</dbReference>
<protein>
    <submittedName>
        <fullName evidence="1">Alpha/beta superfamily hydrolase</fullName>
    </submittedName>
</protein>
<dbReference type="Proteomes" id="UP000767291">
    <property type="component" value="Unassembled WGS sequence"/>
</dbReference>
<evidence type="ECO:0000313" key="2">
    <source>
        <dbReference type="Proteomes" id="UP000767291"/>
    </source>
</evidence>
<name>A0ABS4EB88_9FIRM</name>
<dbReference type="EMBL" id="JAGGJX010000002">
    <property type="protein sequence ID" value="MBP1855200.1"/>
    <property type="molecule type" value="Genomic_DNA"/>
</dbReference>
<dbReference type="PANTHER" id="PTHR48098">
    <property type="entry name" value="ENTEROCHELIN ESTERASE-RELATED"/>
    <property type="match status" value="1"/>
</dbReference>
<dbReference type="RefSeq" id="WP_234926159.1">
    <property type="nucleotide sequence ID" value="NZ_BAAACS010000002.1"/>
</dbReference>
<accession>A0ABS4EB88</accession>
<dbReference type="Gene3D" id="3.40.50.1820">
    <property type="entry name" value="alpha/beta hydrolase"/>
    <property type="match status" value="1"/>
</dbReference>